<feature type="compositionally biased region" description="Low complexity" evidence="1">
    <location>
        <begin position="163"/>
        <end position="175"/>
    </location>
</feature>
<evidence type="ECO:0000313" key="3">
    <source>
        <dbReference type="EMBL" id="GFH44279.1"/>
    </source>
</evidence>
<keyword evidence="4" id="KW-1185">Reference proteome</keyword>
<evidence type="ECO:0000256" key="2">
    <source>
        <dbReference type="SAM" id="Phobius"/>
    </source>
</evidence>
<feature type="region of interest" description="Disordered" evidence="1">
    <location>
        <begin position="157"/>
        <end position="178"/>
    </location>
</feature>
<gene>
    <name evidence="3" type="ORF">CTEN210_00753</name>
</gene>
<protein>
    <recommendedName>
        <fullName evidence="5">TIR domain-containing protein</fullName>
    </recommendedName>
</protein>
<evidence type="ECO:0008006" key="5">
    <source>
        <dbReference type="Google" id="ProtNLM"/>
    </source>
</evidence>
<accession>A0AAD3CG61</accession>
<dbReference type="EMBL" id="BLLK01000019">
    <property type="protein sequence ID" value="GFH44279.1"/>
    <property type="molecule type" value="Genomic_DNA"/>
</dbReference>
<feature type="compositionally biased region" description="Polar residues" evidence="1">
    <location>
        <begin position="113"/>
        <end position="123"/>
    </location>
</feature>
<keyword evidence="2" id="KW-1133">Transmembrane helix</keyword>
<keyword evidence="2" id="KW-0472">Membrane</keyword>
<reference evidence="3 4" key="1">
    <citation type="journal article" date="2021" name="Sci. Rep.">
        <title>The genome of the diatom Chaetoceros tenuissimus carries an ancient integrated fragment of an extant virus.</title>
        <authorList>
            <person name="Hongo Y."/>
            <person name="Kimura K."/>
            <person name="Takaki Y."/>
            <person name="Yoshida Y."/>
            <person name="Baba S."/>
            <person name="Kobayashi G."/>
            <person name="Nagasaki K."/>
            <person name="Hano T."/>
            <person name="Tomaru Y."/>
        </authorList>
    </citation>
    <scope>NUCLEOTIDE SEQUENCE [LARGE SCALE GENOMIC DNA]</scope>
    <source>
        <strain evidence="3 4">NIES-3715</strain>
    </source>
</reference>
<evidence type="ECO:0000313" key="4">
    <source>
        <dbReference type="Proteomes" id="UP001054902"/>
    </source>
</evidence>
<sequence>MRMYMERTAWNTFIIPIKGHLIFIVTFIFSIALSYFILILFDLLKEIVKKKDERIRAAHEDGIKLSGLDQVINCSSEHAATCEASDIRTEVKMTTNPNEADSIVQKIEVNTNEGDTSTKTMGNCASEDATSRGSGIRQERMAWNPNEADVVIDTKKDVKPTEATSSLLNSNASTSHENVKAAHETTSSPANLNEAAAHETIPFPKNGIKLSYLLNDFVKECGGRRALKNKTTTQVCDRIVKRKTNKYGLSYCDMILEKSKTKRRLDGVVKTATVFISHAWKYKFLDVLDALEDHFKNEPDKIVWFDLVSNNQHKAGVLPYEWWATTFKDAIEQLGHTVMVMAPWNDPIPYKRAWCIFEAYCTSVTDAKFEIAMSNNEHRAFIEECKLGSTDVINKMLSIVNAEKSEAWNPMDKERIHSVI</sequence>
<name>A0AAD3CG61_9STRA</name>
<organism evidence="3 4">
    <name type="scientific">Chaetoceros tenuissimus</name>
    <dbReference type="NCBI Taxonomy" id="426638"/>
    <lineage>
        <taxon>Eukaryota</taxon>
        <taxon>Sar</taxon>
        <taxon>Stramenopiles</taxon>
        <taxon>Ochrophyta</taxon>
        <taxon>Bacillariophyta</taxon>
        <taxon>Coscinodiscophyceae</taxon>
        <taxon>Chaetocerotophycidae</taxon>
        <taxon>Chaetocerotales</taxon>
        <taxon>Chaetocerotaceae</taxon>
        <taxon>Chaetoceros</taxon>
    </lineage>
</organism>
<comment type="caution">
    <text evidence="3">The sequence shown here is derived from an EMBL/GenBank/DDBJ whole genome shotgun (WGS) entry which is preliminary data.</text>
</comment>
<evidence type="ECO:0000256" key="1">
    <source>
        <dbReference type="SAM" id="MobiDB-lite"/>
    </source>
</evidence>
<dbReference type="AlphaFoldDB" id="A0AAD3CG61"/>
<proteinExistence type="predicted"/>
<keyword evidence="2" id="KW-0812">Transmembrane</keyword>
<feature type="region of interest" description="Disordered" evidence="1">
    <location>
        <begin position="113"/>
        <end position="136"/>
    </location>
</feature>
<dbReference type="Proteomes" id="UP001054902">
    <property type="component" value="Unassembled WGS sequence"/>
</dbReference>
<feature type="transmembrane region" description="Helical" evidence="2">
    <location>
        <begin position="21"/>
        <end position="41"/>
    </location>
</feature>